<reference evidence="1 2" key="2">
    <citation type="submission" date="2008-11" db="EMBL/GenBank/DDBJ databases">
        <authorList>
            <person name="Fulton L."/>
            <person name="Clifton S."/>
            <person name="Fulton B."/>
            <person name="Xu J."/>
            <person name="Minx P."/>
            <person name="Pepin K.H."/>
            <person name="Johnson M."/>
            <person name="Bhonagiri V."/>
            <person name="Nash W.E."/>
            <person name="Mardis E.R."/>
            <person name="Wilson R.K."/>
        </authorList>
    </citation>
    <scope>NUCLEOTIDE SEQUENCE [LARGE SCALE GENOMIC DNA]</scope>
    <source>
        <strain evidence="1 2">ATCC 43243</strain>
    </source>
</reference>
<evidence type="ECO:0008006" key="3">
    <source>
        <dbReference type="Google" id="ProtNLM"/>
    </source>
</evidence>
<keyword evidence="2" id="KW-1185">Reference proteome</keyword>
<reference evidence="1 2" key="1">
    <citation type="submission" date="2008-11" db="EMBL/GenBank/DDBJ databases">
        <title>Draft genome sequence of Bacteroides pectinophilus (ATCC 43243).</title>
        <authorList>
            <person name="Sudarsanam P."/>
            <person name="Ley R."/>
            <person name="Guruge J."/>
            <person name="Turnbaugh P.J."/>
            <person name="Mahowald M."/>
            <person name="Liep D."/>
            <person name="Gordon J."/>
        </authorList>
    </citation>
    <scope>NUCLEOTIDE SEQUENCE [LARGE SCALE GENOMIC DNA]</scope>
    <source>
        <strain evidence="1 2">ATCC 43243</strain>
    </source>
</reference>
<dbReference type="HOGENOM" id="CLU_1329756_0_0_9"/>
<dbReference type="Proteomes" id="UP000003136">
    <property type="component" value="Unassembled WGS sequence"/>
</dbReference>
<evidence type="ECO:0000313" key="2">
    <source>
        <dbReference type="Proteomes" id="UP000003136"/>
    </source>
</evidence>
<evidence type="ECO:0000313" key="1">
    <source>
        <dbReference type="EMBL" id="EEC58711.1"/>
    </source>
</evidence>
<dbReference type="AlphaFoldDB" id="B7ANH6"/>
<comment type="caution">
    <text evidence="1">The sequence shown here is derived from an EMBL/GenBank/DDBJ whole genome shotgun (WGS) entry which is preliminary data.</text>
</comment>
<gene>
    <name evidence="1" type="ORF">BACPEC_00230</name>
</gene>
<sequence length="206" mass="24060">MDELVNTVQSMSKSTNDIDIKLPIVFPPPICYALFAADKLAIIMNNPSAMNWIYNNFIQLVFYSDNLENIDPHTHYLSIWPIDLMKIDQRGGNLFLREHIINNNIMELNKENLVDCIKMWIDQGLYIIANIDSTKISKTRYFGRKPFCHSAFIFGYNEIGIYQVDFLNSGQLDIINVPYEELIEAFFSPELPNIFRTEKIWRLIII</sequence>
<name>B7ANH6_9FIRM</name>
<proteinExistence type="predicted"/>
<dbReference type="STRING" id="483218.BACPEC_00230"/>
<accession>B7ANH6</accession>
<protein>
    <recommendedName>
        <fullName evidence="3">Peptidase C39-like domain-containing protein</fullName>
    </recommendedName>
</protein>
<organism evidence="1 2">
    <name type="scientific">[Bacteroides] pectinophilus ATCC 43243</name>
    <dbReference type="NCBI Taxonomy" id="483218"/>
    <lineage>
        <taxon>Bacteria</taxon>
        <taxon>Bacillati</taxon>
        <taxon>Bacillota</taxon>
        <taxon>Clostridia</taxon>
        <taxon>Eubacteriales</taxon>
    </lineage>
</organism>
<dbReference type="EMBL" id="ABVQ01000032">
    <property type="protein sequence ID" value="EEC58711.1"/>
    <property type="molecule type" value="Genomic_DNA"/>
</dbReference>